<gene>
    <name evidence="9" type="ORF">TVY486_1113360</name>
</gene>
<dbReference type="Gene3D" id="3.90.190.10">
    <property type="entry name" value="Protein tyrosine phosphatase superfamily"/>
    <property type="match status" value="2"/>
</dbReference>
<dbReference type="GO" id="GO:0004721">
    <property type="term" value="F:phosphoprotein phosphatase activity"/>
    <property type="evidence" value="ECO:0007669"/>
    <property type="project" value="UniProtKB-KW"/>
</dbReference>
<name>G0U8C9_TRYVY</name>
<feature type="compositionally biased region" description="Low complexity" evidence="6">
    <location>
        <begin position="569"/>
        <end position="580"/>
    </location>
</feature>
<dbReference type="GO" id="GO:0051301">
    <property type="term" value="P:cell division"/>
    <property type="evidence" value="ECO:0007669"/>
    <property type="project" value="UniProtKB-KW"/>
</dbReference>
<reference evidence="9" key="1">
    <citation type="journal article" date="2012" name="Proc. Natl. Acad. Sci. U.S.A.">
        <title>Antigenic diversity is generated by distinct evolutionary mechanisms in African trypanosome species.</title>
        <authorList>
            <person name="Jackson A.P."/>
            <person name="Berry A."/>
            <person name="Aslett M."/>
            <person name="Allison H.C."/>
            <person name="Burton P."/>
            <person name="Vavrova-Anderson J."/>
            <person name="Brown R."/>
            <person name="Browne H."/>
            <person name="Corton N."/>
            <person name="Hauser H."/>
            <person name="Gamble J."/>
            <person name="Gilderthorp R."/>
            <person name="Marcello L."/>
            <person name="McQuillan J."/>
            <person name="Otto T.D."/>
            <person name="Quail M.A."/>
            <person name="Sanders M.J."/>
            <person name="van Tonder A."/>
            <person name="Ginger M.L."/>
            <person name="Field M.C."/>
            <person name="Barry J.D."/>
            <person name="Hertz-Fowler C."/>
            <person name="Berriman M."/>
        </authorList>
    </citation>
    <scope>NUCLEOTIDE SEQUENCE</scope>
    <source>
        <strain evidence="9">Y486</strain>
    </source>
</reference>
<dbReference type="PROSITE" id="PS50054">
    <property type="entry name" value="TYR_PHOSPHATASE_DUAL"/>
    <property type="match status" value="1"/>
</dbReference>
<evidence type="ECO:0000259" key="7">
    <source>
        <dbReference type="PROSITE" id="PS50054"/>
    </source>
</evidence>
<protein>
    <submittedName>
        <fullName evidence="9">Putative tyrosine phosphatase</fullName>
    </submittedName>
</protein>
<feature type="compositionally biased region" description="Polar residues" evidence="6">
    <location>
        <begin position="605"/>
        <end position="618"/>
    </location>
</feature>
<dbReference type="Pfam" id="PF14671">
    <property type="entry name" value="DSPn"/>
    <property type="match status" value="1"/>
</dbReference>
<feature type="region of interest" description="Disordered" evidence="6">
    <location>
        <begin position="551"/>
        <end position="580"/>
    </location>
</feature>
<dbReference type="SUPFAM" id="SSF52799">
    <property type="entry name" value="(Phosphotyrosine protein) phosphatases II"/>
    <property type="match status" value="2"/>
</dbReference>
<dbReference type="InterPro" id="IPR020422">
    <property type="entry name" value="TYR_PHOSPHATASE_DUAL_dom"/>
</dbReference>
<evidence type="ECO:0000256" key="3">
    <source>
        <dbReference type="ARBA" id="ARBA00022801"/>
    </source>
</evidence>
<dbReference type="InterPro" id="IPR016130">
    <property type="entry name" value="Tyr_Pase_AS"/>
</dbReference>
<comment type="similarity">
    <text evidence="1">Belongs to the protein-tyrosine phosphatase family. Non-receptor class CDC14 subfamily.</text>
</comment>
<keyword evidence="3" id="KW-0378">Hydrolase</keyword>
<evidence type="ECO:0000256" key="1">
    <source>
        <dbReference type="ARBA" id="ARBA00007315"/>
    </source>
</evidence>
<evidence type="ECO:0000256" key="4">
    <source>
        <dbReference type="ARBA" id="ARBA00022912"/>
    </source>
</evidence>
<dbReference type="AlphaFoldDB" id="G0U8C9"/>
<dbReference type="InterPro" id="IPR050561">
    <property type="entry name" value="PTP"/>
</dbReference>
<feature type="domain" description="Tyrosine-protein phosphatase" evidence="7">
    <location>
        <begin position="330"/>
        <end position="520"/>
    </location>
</feature>
<dbReference type="PROSITE" id="PS50056">
    <property type="entry name" value="TYR_PHOSPHATASE_2"/>
    <property type="match status" value="1"/>
</dbReference>
<evidence type="ECO:0000259" key="8">
    <source>
        <dbReference type="PROSITE" id="PS50056"/>
    </source>
</evidence>
<keyword evidence="5" id="KW-0131">Cell cycle</keyword>
<dbReference type="InterPro" id="IPR029260">
    <property type="entry name" value="DSPn"/>
</dbReference>
<dbReference type="PROSITE" id="PS00383">
    <property type="entry name" value="TYR_PHOSPHATASE_1"/>
    <property type="match status" value="1"/>
</dbReference>
<evidence type="ECO:0000313" key="9">
    <source>
        <dbReference type="EMBL" id="CCC53852.1"/>
    </source>
</evidence>
<proteinExistence type="inferred from homology"/>
<dbReference type="PANTHER" id="PTHR23339">
    <property type="entry name" value="TYROSINE SPECIFIC PROTEIN PHOSPHATASE AND DUAL SPECIFICITY PROTEIN PHOSPHATASE"/>
    <property type="match status" value="1"/>
</dbReference>
<feature type="compositionally biased region" description="Basic residues" evidence="6">
    <location>
        <begin position="425"/>
        <end position="443"/>
    </location>
</feature>
<feature type="region of interest" description="Disordered" evidence="6">
    <location>
        <begin position="594"/>
        <end position="635"/>
    </location>
</feature>
<organism evidence="9">
    <name type="scientific">Trypanosoma vivax (strain Y486)</name>
    <dbReference type="NCBI Taxonomy" id="1055687"/>
    <lineage>
        <taxon>Eukaryota</taxon>
        <taxon>Discoba</taxon>
        <taxon>Euglenozoa</taxon>
        <taxon>Kinetoplastea</taxon>
        <taxon>Metakinetoplastina</taxon>
        <taxon>Trypanosomatida</taxon>
        <taxon>Trypanosomatidae</taxon>
        <taxon>Trypanosoma</taxon>
        <taxon>Duttonella</taxon>
    </lineage>
</organism>
<feature type="region of interest" description="Disordered" evidence="6">
    <location>
        <begin position="422"/>
        <end position="443"/>
    </location>
</feature>
<keyword evidence="4" id="KW-0904">Protein phosphatase</keyword>
<dbReference type="InterPro" id="IPR003595">
    <property type="entry name" value="Tyr_Pase_cat"/>
</dbReference>
<dbReference type="Pfam" id="PF00782">
    <property type="entry name" value="DSPc"/>
    <property type="match status" value="1"/>
</dbReference>
<dbReference type="CDD" id="cd17657">
    <property type="entry name" value="CDC14_N"/>
    <property type="match status" value="1"/>
</dbReference>
<evidence type="ECO:0000256" key="2">
    <source>
        <dbReference type="ARBA" id="ARBA00022618"/>
    </source>
</evidence>
<dbReference type="SMART" id="SM00195">
    <property type="entry name" value="DSPc"/>
    <property type="match status" value="1"/>
</dbReference>
<dbReference type="VEuPathDB" id="TriTrypDB:TvY486_1113360"/>
<dbReference type="SMART" id="SM00404">
    <property type="entry name" value="PTPc_motif"/>
    <property type="match status" value="1"/>
</dbReference>
<dbReference type="InterPro" id="IPR029021">
    <property type="entry name" value="Prot-tyrosine_phosphatase-like"/>
</dbReference>
<dbReference type="EMBL" id="HE573027">
    <property type="protein sequence ID" value="CCC53852.1"/>
    <property type="molecule type" value="Genomic_DNA"/>
</dbReference>
<keyword evidence="2" id="KW-0132">Cell division</keyword>
<dbReference type="InterPro" id="IPR000340">
    <property type="entry name" value="Dual-sp_phosphatase_cat-dom"/>
</dbReference>
<accession>G0U8C9</accession>
<evidence type="ECO:0000256" key="6">
    <source>
        <dbReference type="SAM" id="MobiDB-lite"/>
    </source>
</evidence>
<evidence type="ECO:0000256" key="5">
    <source>
        <dbReference type="ARBA" id="ARBA00023306"/>
    </source>
</evidence>
<dbReference type="InterPro" id="IPR000387">
    <property type="entry name" value="Tyr_Pase_dom"/>
</dbReference>
<sequence>MPKSLAELLESNQALEVIPGVLYFASIGERLPNIDENLSQSGYSSTGCHKRCTSREEEIETAAATAAFDASLRDSVAAVERQVSEGQHAETLDSPKCVKISHCRRSSAVQNAILQRHLLQVDECSSSCCCVFENDVLYFSLGESASIRYRPFFADFGPLGLDCITRVCRYLEVLLGQCALYTWDTSLSGDGEVFGPTDSAPESFWHEVATLKNDQGGGDKFGMGRSTAAEGGNVPVVFCSGLGNHERANVACLAACFCVATLRWTAAQTWHIFQRAFPPIMSFRDASYGASSFPLMLPDILGGLQRAIKLGWYNVRTFDLQTFDKLREYGCCWIIPQMFMTFSSPVGEDGERSALVYAKLFQNLHVTKVMRLNKPLYNRDVFLKNGIDHVDLEFADGSVPSDSVINRFMKEVNSLLHPDEAVQTKRGREKSPKRHVSSRCQSKKCQGRRRISSEGAIAVHCHAGLGRTGTMACIYIIQRYGFSAREVIGWIRLCRPGSVIGAQQMFLEKFEYRVLRQGRQHDFMRSQYHARVVGSGVVDRLSSYSYQLHKPRRSLSPYPSLAHSPYPGSSSTDTRSTCRSPLYGLAHTGVSNAGATPLDPAETVGSGNRAQSSHSSNMLRRLRPPETHTPSLESLLNPAGIAPRRAVMSTRSRAKCTDSSDRDEVLCLPDAKEFEVLSMATAAEGLPLPSARSCCLRKKVASPTPVRLQALVGLSKNCGSPGASSIKTVASRFTMASHRRRPLETEVLSLSSTMGSRGEDLVAVNAIARAALSAPGIQREFGRYTA</sequence>
<feature type="domain" description="Tyrosine specific protein phosphatases" evidence="8">
    <location>
        <begin position="406"/>
        <end position="506"/>
    </location>
</feature>